<comment type="domain">
    <text evidence="10">The DHHC domain is required for palmitoyltransferase activity.</text>
</comment>
<dbReference type="GO" id="GO:0005783">
    <property type="term" value="C:endoplasmic reticulum"/>
    <property type="evidence" value="ECO:0007669"/>
    <property type="project" value="TreeGrafter"/>
</dbReference>
<dbReference type="GO" id="GO:0019706">
    <property type="term" value="F:protein-cysteine S-palmitoyltransferase activity"/>
    <property type="evidence" value="ECO:0007669"/>
    <property type="project" value="UniProtKB-EC"/>
</dbReference>
<dbReference type="InterPro" id="IPR001594">
    <property type="entry name" value="Palmitoyltrfase_DHHC"/>
</dbReference>
<feature type="compositionally biased region" description="Gly residues" evidence="11">
    <location>
        <begin position="630"/>
        <end position="639"/>
    </location>
</feature>
<keyword evidence="5 10" id="KW-0472">Membrane</keyword>
<evidence type="ECO:0000256" key="4">
    <source>
        <dbReference type="ARBA" id="ARBA00022989"/>
    </source>
</evidence>
<feature type="region of interest" description="Disordered" evidence="11">
    <location>
        <begin position="627"/>
        <end position="709"/>
    </location>
</feature>
<dbReference type="PROSITE" id="PS50216">
    <property type="entry name" value="DHHC"/>
    <property type="match status" value="1"/>
</dbReference>
<feature type="transmembrane region" description="Helical" evidence="10">
    <location>
        <begin position="344"/>
        <end position="366"/>
    </location>
</feature>
<evidence type="ECO:0000256" key="1">
    <source>
        <dbReference type="ARBA" id="ARBA00004127"/>
    </source>
</evidence>
<organism evidence="13 14">
    <name type="scientific">Meloidogyne enterolobii</name>
    <name type="common">Root-knot nematode worm</name>
    <name type="synonym">Meloidogyne mayaguensis</name>
    <dbReference type="NCBI Taxonomy" id="390850"/>
    <lineage>
        <taxon>Eukaryota</taxon>
        <taxon>Metazoa</taxon>
        <taxon>Ecdysozoa</taxon>
        <taxon>Nematoda</taxon>
        <taxon>Chromadorea</taxon>
        <taxon>Rhabditida</taxon>
        <taxon>Tylenchina</taxon>
        <taxon>Tylenchomorpha</taxon>
        <taxon>Tylenchoidea</taxon>
        <taxon>Meloidogynidae</taxon>
        <taxon>Meloidogyninae</taxon>
        <taxon>Meloidogyne</taxon>
    </lineage>
</organism>
<keyword evidence="7" id="KW-0449">Lipoprotein</keyword>
<keyword evidence="8 10" id="KW-0012">Acyltransferase</keyword>
<comment type="caution">
    <text evidence="13">The sequence shown here is derived from an EMBL/GenBank/DDBJ whole genome shotgun (WGS) entry which is preliminary data.</text>
</comment>
<name>A0A6V7X880_MELEN</name>
<dbReference type="Pfam" id="PF01529">
    <property type="entry name" value="DHHC"/>
    <property type="match status" value="1"/>
</dbReference>
<feature type="transmembrane region" description="Helical" evidence="10">
    <location>
        <begin position="505"/>
        <end position="530"/>
    </location>
</feature>
<feature type="transmembrane region" description="Helical" evidence="10">
    <location>
        <begin position="315"/>
        <end position="338"/>
    </location>
</feature>
<proteinExistence type="inferred from homology"/>
<comment type="catalytic activity">
    <reaction evidence="9 10">
        <text>L-cysteinyl-[protein] + hexadecanoyl-CoA = S-hexadecanoyl-L-cysteinyl-[protein] + CoA</text>
        <dbReference type="Rhea" id="RHEA:36683"/>
        <dbReference type="Rhea" id="RHEA-COMP:10131"/>
        <dbReference type="Rhea" id="RHEA-COMP:11032"/>
        <dbReference type="ChEBI" id="CHEBI:29950"/>
        <dbReference type="ChEBI" id="CHEBI:57287"/>
        <dbReference type="ChEBI" id="CHEBI:57379"/>
        <dbReference type="ChEBI" id="CHEBI:74151"/>
        <dbReference type="EC" id="2.3.1.225"/>
    </reaction>
</comment>
<dbReference type="OrthoDB" id="4096362at2759"/>
<dbReference type="EMBL" id="CAJEWN010001224">
    <property type="protein sequence ID" value="CAD2195550.1"/>
    <property type="molecule type" value="Genomic_DNA"/>
</dbReference>
<sequence>MIFSLTFEGRKLIFLYKESCWCDNIEAFCRRESFARHLLTSSFFLFKIIFSYVERNNEFSHAYLKRVGGGTSHRLASGGGGGGHLFSRRLYDVNKGDESSLCDLLLDTDSGGQSLCGSSTGSSLSAHHRRRASTHYPYQKTPRIHRYNKHQNHKTNKEWQTEFEEFKAKPKLVPFEHLTTLENYNKNLYLPQKHSQLVIIGKDGQMKSTTFSDKDLEKGEVQINGRETGGGGVNTNNDQRPVTTPSSSSPQFEVIIKGKQSNTNKVQLNNNKISPNLILQKEEKIGKNGRRWRGHQGRNRVFCDGRFIMARQSSVFVLTFLLIIFTMTLFCIFDLPFLTQKVSIAIPIVSSSLFLLVISSLLRAAFTDPGIIPRATPREVLEWEKQCQESDPFFQRDEWLQPRTRIVNIRGQQVKLKYCFTCCIFRPPRSSHCSICDNCVLNFDHHCPWLGNCIGLRNYRHFFMFVTSLWILDAFMGICVGLHFYLLSIEKGTFMDALKETPPSLLTGVINIISIWSVLGLSGFHIYLLALGQTTNEDIKGTFSQKLHPQVKNPYNSGNCFKNILNAICVPEYPSLLNLRGYLPPEEGPSIFVNSEILDRMALKRQQQQNYGTTNERKGRQKIVVEEGGGRSSDGGGGVASCPSSPPRQRRIKGKLQNSSTGSLDRNHQNKTRICHSSNLIAPIELNKEQQKRSKQISSNNREINENNN</sequence>
<comment type="subcellular location">
    <subcellularLocation>
        <location evidence="1">Endomembrane system</location>
        <topology evidence="1">Multi-pass membrane protein</topology>
    </subcellularLocation>
</comment>
<evidence type="ECO:0000313" key="14">
    <source>
        <dbReference type="Proteomes" id="UP000580250"/>
    </source>
</evidence>
<protein>
    <recommendedName>
        <fullName evidence="10">Palmitoyltransferase</fullName>
        <ecNumber evidence="10">2.3.1.225</ecNumber>
    </recommendedName>
</protein>
<evidence type="ECO:0000256" key="3">
    <source>
        <dbReference type="ARBA" id="ARBA00022692"/>
    </source>
</evidence>
<dbReference type="AlphaFoldDB" id="A0A6V7X880"/>
<feature type="domain" description="Palmitoyltransferase DHHC" evidence="12">
    <location>
        <begin position="415"/>
        <end position="540"/>
    </location>
</feature>
<feature type="compositionally biased region" description="Polar residues" evidence="11">
    <location>
        <begin position="234"/>
        <end position="250"/>
    </location>
</feature>
<dbReference type="InterPro" id="IPR039859">
    <property type="entry name" value="PFA4/ZDH16/20/ERF2-like"/>
</dbReference>
<reference evidence="13 14" key="1">
    <citation type="submission" date="2020-08" db="EMBL/GenBank/DDBJ databases">
        <authorList>
            <person name="Koutsovoulos G."/>
            <person name="Danchin GJ E."/>
        </authorList>
    </citation>
    <scope>NUCLEOTIDE SEQUENCE [LARGE SCALE GENOMIC DNA]</scope>
</reference>
<evidence type="ECO:0000256" key="5">
    <source>
        <dbReference type="ARBA" id="ARBA00023136"/>
    </source>
</evidence>
<gene>
    <name evidence="13" type="ORF">MENT_LOCUS48650</name>
</gene>
<dbReference type="PANTHER" id="PTHR22883:SF43">
    <property type="entry name" value="PALMITOYLTRANSFERASE APP"/>
    <property type="match status" value="1"/>
</dbReference>
<comment type="similarity">
    <text evidence="10">Belongs to the DHHC palmitoyltransferase family.</text>
</comment>
<dbReference type="PANTHER" id="PTHR22883">
    <property type="entry name" value="ZINC FINGER DHHC DOMAIN CONTAINING PROTEIN"/>
    <property type="match status" value="1"/>
</dbReference>
<dbReference type="Proteomes" id="UP000580250">
    <property type="component" value="Unassembled WGS sequence"/>
</dbReference>
<evidence type="ECO:0000256" key="10">
    <source>
        <dbReference type="RuleBase" id="RU079119"/>
    </source>
</evidence>
<accession>A0A6V7X880</accession>
<feature type="region of interest" description="Disordered" evidence="11">
    <location>
        <begin position="119"/>
        <end position="141"/>
    </location>
</feature>
<evidence type="ECO:0000313" key="13">
    <source>
        <dbReference type="EMBL" id="CAD2195550.1"/>
    </source>
</evidence>
<feature type="transmembrane region" description="Helical" evidence="10">
    <location>
        <begin position="462"/>
        <end position="485"/>
    </location>
</feature>
<evidence type="ECO:0000256" key="7">
    <source>
        <dbReference type="ARBA" id="ARBA00023288"/>
    </source>
</evidence>
<keyword evidence="3 10" id="KW-0812">Transmembrane</keyword>
<dbReference type="GO" id="GO:0005794">
    <property type="term" value="C:Golgi apparatus"/>
    <property type="evidence" value="ECO:0007669"/>
    <property type="project" value="TreeGrafter"/>
</dbReference>
<feature type="compositionally biased region" description="Low complexity" evidence="11">
    <location>
        <begin position="697"/>
        <end position="709"/>
    </location>
</feature>
<evidence type="ECO:0000256" key="6">
    <source>
        <dbReference type="ARBA" id="ARBA00023139"/>
    </source>
</evidence>
<dbReference type="GO" id="GO:0006612">
    <property type="term" value="P:protein targeting to membrane"/>
    <property type="evidence" value="ECO:0007669"/>
    <property type="project" value="TreeGrafter"/>
</dbReference>
<evidence type="ECO:0000256" key="2">
    <source>
        <dbReference type="ARBA" id="ARBA00022679"/>
    </source>
</evidence>
<keyword evidence="6" id="KW-0564">Palmitate</keyword>
<feature type="region of interest" description="Disordered" evidence="11">
    <location>
        <begin position="223"/>
        <end position="250"/>
    </location>
</feature>
<dbReference type="EC" id="2.3.1.225" evidence="10"/>
<evidence type="ECO:0000259" key="12">
    <source>
        <dbReference type="Pfam" id="PF01529"/>
    </source>
</evidence>
<evidence type="ECO:0000256" key="8">
    <source>
        <dbReference type="ARBA" id="ARBA00023315"/>
    </source>
</evidence>
<evidence type="ECO:0000256" key="11">
    <source>
        <dbReference type="SAM" id="MobiDB-lite"/>
    </source>
</evidence>
<evidence type="ECO:0000256" key="9">
    <source>
        <dbReference type="ARBA" id="ARBA00048048"/>
    </source>
</evidence>
<keyword evidence="2 10" id="KW-0808">Transferase</keyword>
<keyword evidence="4 10" id="KW-1133">Transmembrane helix</keyword>